<proteinExistence type="predicted"/>
<evidence type="ECO:0000313" key="1">
    <source>
        <dbReference type="EMBL" id="TDT66994.1"/>
    </source>
</evidence>
<dbReference type="RefSeq" id="WP_134113932.1">
    <property type="nucleotide sequence ID" value="NZ_SOBG01000013.1"/>
</dbReference>
<reference evidence="1 2" key="1">
    <citation type="submission" date="2019-03" db="EMBL/GenBank/DDBJ databases">
        <title>Genomic Encyclopedia of Type Strains, Phase IV (KMG-IV): sequencing the most valuable type-strain genomes for metagenomic binning, comparative biology and taxonomic classification.</title>
        <authorList>
            <person name="Goeker M."/>
        </authorList>
    </citation>
    <scope>NUCLEOTIDE SEQUENCE [LARGE SCALE GENOMIC DNA]</scope>
    <source>
        <strain evidence="1 2">DSM 100055</strain>
    </source>
</reference>
<evidence type="ECO:0000313" key="2">
    <source>
        <dbReference type="Proteomes" id="UP000294678"/>
    </source>
</evidence>
<gene>
    <name evidence="1" type="ORF">EV215_2089</name>
</gene>
<protein>
    <submittedName>
        <fullName evidence="1">Uncharacterized protein</fullName>
    </submittedName>
</protein>
<accession>A0AA46DWS8</accession>
<organism evidence="1 2">
    <name type="scientific">Hypnocyclicus thermotrophus</name>
    <dbReference type="NCBI Taxonomy" id="1627895"/>
    <lineage>
        <taxon>Bacteria</taxon>
        <taxon>Fusobacteriati</taxon>
        <taxon>Fusobacteriota</taxon>
        <taxon>Fusobacteriia</taxon>
        <taxon>Fusobacteriales</taxon>
        <taxon>Fusobacteriaceae</taxon>
        <taxon>Hypnocyclicus</taxon>
    </lineage>
</organism>
<comment type="caution">
    <text evidence="1">The sequence shown here is derived from an EMBL/GenBank/DDBJ whole genome shotgun (WGS) entry which is preliminary data.</text>
</comment>
<name>A0AA46DWS8_9FUSO</name>
<dbReference type="EMBL" id="SOBG01000013">
    <property type="protein sequence ID" value="TDT66994.1"/>
    <property type="molecule type" value="Genomic_DNA"/>
</dbReference>
<sequence>MNVSKIENMINYINSSKTPKNKAFNEFAVEFYLETRDIPLSKFLKVRNYTSKTPKIMNTKKAGELIIESKNNPKILTFLNDNGYNDIPELNYSAIMLLRKVTPEKNWKKVIKYLKGQGTIDEINRKNKKTLLPEDKENIEIYLKEKLEITSDEFHNFLNLYSKIINNKELKKSINKLV</sequence>
<keyword evidence="2" id="KW-1185">Reference proteome</keyword>
<dbReference type="AlphaFoldDB" id="A0AA46DWS8"/>
<dbReference type="Proteomes" id="UP000294678">
    <property type="component" value="Unassembled WGS sequence"/>
</dbReference>